<dbReference type="OrthoDB" id="6629375at2759"/>
<dbReference type="InterPro" id="IPR033375">
    <property type="entry name" value="Cggbp1"/>
</dbReference>
<name>A0A9P0L3H2_ACAOB</name>
<dbReference type="GO" id="GO:0006357">
    <property type="term" value="P:regulation of transcription by RNA polymerase II"/>
    <property type="evidence" value="ECO:0007669"/>
    <property type="project" value="InterPro"/>
</dbReference>
<dbReference type="PANTHER" id="PTHR32344:SF1">
    <property type="entry name" value="U1-TYPE DOMAIN-CONTAINING PROTEIN"/>
    <property type="match status" value="1"/>
</dbReference>
<accession>A0A9P0L3H2</accession>
<dbReference type="PANTHER" id="PTHR32344">
    <property type="entry name" value="U1-TYPE DOMAIN-CONTAINING PROTEIN"/>
    <property type="match status" value="1"/>
</dbReference>
<dbReference type="InterPro" id="IPR036236">
    <property type="entry name" value="Znf_C2H2_sf"/>
</dbReference>
<sequence length="146" mass="16848">MPKVSNSKADLLKKWTKNAKHLSTDGTVVYCNACSKQVSSNQKFQIDQHLATAIHKEMEKRFNGNVQQTFVSTALYGSSQQNQDSKNEIYFDLCNSVAQSNIPLNKLEQPAFRKFLEKYCNRHIPNESTLRNNYLKKCYQNHRKGD</sequence>
<organism evidence="1 2">
    <name type="scientific">Acanthoscelides obtectus</name>
    <name type="common">Bean weevil</name>
    <name type="synonym">Bruchus obtectus</name>
    <dbReference type="NCBI Taxonomy" id="200917"/>
    <lineage>
        <taxon>Eukaryota</taxon>
        <taxon>Metazoa</taxon>
        <taxon>Ecdysozoa</taxon>
        <taxon>Arthropoda</taxon>
        <taxon>Hexapoda</taxon>
        <taxon>Insecta</taxon>
        <taxon>Pterygota</taxon>
        <taxon>Neoptera</taxon>
        <taxon>Endopterygota</taxon>
        <taxon>Coleoptera</taxon>
        <taxon>Polyphaga</taxon>
        <taxon>Cucujiformia</taxon>
        <taxon>Chrysomeloidea</taxon>
        <taxon>Chrysomelidae</taxon>
        <taxon>Bruchinae</taxon>
        <taxon>Bruchini</taxon>
        <taxon>Acanthoscelides</taxon>
    </lineage>
</organism>
<keyword evidence="2" id="KW-1185">Reference proteome</keyword>
<gene>
    <name evidence="1" type="ORF">ACAOBT_LOCUS18279</name>
</gene>
<reference evidence="1" key="1">
    <citation type="submission" date="2022-03" db="EMBL/GenBank/DDBJ databases">
        <authorList>
            <person name="Sayadi A."/>
        </authorList>
    </citation>
    <scope>NUCLEOTIDE SEQUENCE</scope>
</reference>
<comment type="caution">
    <text evidence="1">The sequence shown here is derived from an EMBL/GenBank/DDBJ whole genome shotgun (WGS) entry which is preliminary data.</text>
</comment>
<evidence type="ECO:0000313" key="1">
    <source>
        <dbReference type="EMBL" id="CAH1988079.1"/>
    </source>
</evidence>
<dbReference type="AlphaFoldDB" id="A0A9P0L3H2"/>
<dbReference type="GO" id="GO:0005634">
    <property type="term" value="C:nucleus"/>
    <property type="evidence" value="ECO:0007669"/>
    <property type="project" value="InterPro"/>
</dbReference>
<proteinExistence type="predicted"/>
<protein>
    <recommendedName>
        <fullName evidence="3">CGG triplet repeat-binding protein 1</fullName>
    </recommendedName>
</protein>
<dbReference type="Proteomes" id="UP001152888">
    <property type="component" value="Unassembled WGS sequence"/>
</dbReference>
<dbReference type="EMBL" id="CAKOFQ010007036">
    <property type="protein sequence ID" value="CAH1988079.1"/>
    <property type="molecule type" value="Genomic_DNA"/>
</dbReference>
<dbReference type="GO" id="GO:0003690">
    <property type="term" value="F:double-stranded DNA binding"/>
    <property type="evidence" value="ECO:0007669"/>
    <property type="project" value="InterPro"/>
</dbReference>
<evidence type="ECO:0000313" key="2">
    <source>
        <dbReference type="Proteomes" id="UP001152888"/>
    </source>
</evidence>
<evidence type="ECO:0008006" key="3">
    <source>
        <dbReference type="Google" id="ProtNLM"/>
    </source>
</evidence>
<dbReference type="SUPFAM" id="SSF57667">
    <property type="entry name" value="beta-beta-alpha zinc fingers"/>
    <property type="match status" value="1"/>
</dbReference>